<keyword evidence="2" id="KW-1185">Reference proteome</keyword>
<proteinExistence type="predicted"/>
<gene>
    <name evidence="1" type="ORF">A1OK_16635</name>
</gene>
<protein>
    <submittedName>
        <fullName evidence="1">Uncharacterized protein</fullName>
    </submittedName>
</protein>
<comment type="caution">
    <text evidence="1">The sequence shown here is derived from an EMBL/GenBank/DDBJ whole genome shotgun (WGS) entry which is preliminary data.</text>
</comment>
<evidence type="ECO:0000313" key="1">
    <source>
        <dbReference type="EMBL" id="OEE57731.1"/>
    </source>
</evidence>
<dbReference type="AlphaFoldDB" id="A0A1E5BWV3"/>
<evidence type="ECO:0000313" key="2">
    <source>
        <dbReference type="Proteomes" id="UP000095039"/>
    </source>
</evidence>
<organism evidence="1 2">
    <name type="scientific">Enterovibrio norvegicus FF-454</name>
    <dbReference type="NCBI Taxonomy" id="1185651"/>
    <lineage>
        <taxon>Bacteria</taxon>
        <taxon>Pseudomonadati</taxon>
        <taxon>Pseudomonadota</taxon>
        <taxon>Gammaproteobacteria</taxon>
        <taxon>Vibrionales</taxon>
        <taxon>Vibrionaceae</taxon>
        <taxon>Enterovibrio</taxon>
    </lineage>
</organism>
<accession>A0A1E5BWV3</accession>
<dbReference type="RefSeq" id="WP_016958195.1">
    <property type="nucleotide sequence ID" value="NZ_AJWN02000106.1"/>
</dbReference>
<name>A0A1E5BWV3_9GAMM</name>
<dbReference type="EMBL" id="AJWN02000106">
    <property type="protein sequence ID" value="OEE57731.1"/>
    <property type="molecule type" value="Genomic_DNA"/>
</dbReference>
<dbReference type="Proteomes" id="UP000095039">
    <property type="component" value="Unassembled WGS sequence"/>
</dbReference>
<sequence length="411" mass="46329">MVFTQSLNIEKQQLARVSHLISFCFILISALNISVSWAQSPTGEILLGYRHFWESRDGLPSNQTGIDVVPRFDFDVLQDTTLILEPALRARNHDNQSVFVDPFKSRFNTYVDQVEITAGYDIVFWGASEGAQILNILNQKDLGTDFSGDQSLGQSMVNISGYVGEGLATFYYLPYTPKRRFREYSERLSAGFDIDGENVQWRDSQHAYYPGFAARYAYSFDDMDIALLGFHGINREPAFVVEAGEFAPIYTVGTQIGMEVQRVMGNLLTKFEVLNVSDAPTLRGDFDETTQYVIAGEYSVFSVFDSGADLRWVAEYSDNTLGEDLLSLYQHDVLLAVHTSLNDVDSTEISLSVLHDLDHGSNIIEITLTRRLTQNIDLEASFFDLSAMSANDFFYGLEPDSYGEITLTYYF</sequence>
<reference evidence="1 2" key="1">
    <citation type="journal article" date="2012" name="Science">
        <title>Ecological populations of bacteria act as socially cohesive units of antibiotic production and resistance.</title>
        <authorList>
            <person name="Cordero O.X."/>
            <person name="Wildschutte H."/>
            <person name="Kirkup B."/>
            <person name="Proehl S."/>
            <person name="Ngo L."/>
            <person name="Hussain F."/>
            <person name="Le Roux F."/>
            <person name="Mincer T."/>
            <person name="Polz M.F."/>
        </authorList>
    </citation>
    <scope>NUCLEOTIDE SEQUENCE [LARGE SCALE GENOMIC DNA]</scope>
    <source>
        <strain evidence="1 2">FF-454</strain>
    </source>
</reference>